<dbReference type="Gene3D" id="2.60.40.10">
    <property type="entry name" value="Immunoglobulins"/>
    <property type="match status" value="3"/>
</dbReference>
<evidence type="ECO:0008006" key="4">
    <source>
        <dbReference type="Google" id="ProtNLM"/>
    </source>
</evidence>
<evidence type="ECO:0000313" key="3">
    <source>
        <dbReference type="Proteomes" id="UP001179361"/>
    </source>
</evidence>
<gene>
    <name evidence="2" type="ORF">LQ564_12000</name>
</gene>
<dbReference type="InterPro" id="IPR013783">
    <property type="entry name" value="Ig-like_fold"/>
</dbReference>
<evidence type="ECO:0000256" key="1">
    <source>
        <dbReference type="SAM" id="MobiDB-lite"/>
    </source>
</evidence>
<organism evidence="2 3">
    <name type="scientific">Massilia phyllostachyos</name>
    <dbReference type="NCBI Taxonomy" id="2898585"/>
    <lineage>
        <taxon>Bacteria</taxon>
        <taxon>Pseudomonadati</taxon>
        <taxon>Pseudomonadota</taxon>
        <taxon>Betaproteobacteria</taxon>
        <taxon>Burkholderiales</taxon>
        <taxon>Oxalobacteraceae</taxon>
        <taxon>Telluria group</taxon>
        <taxon>Massilia</taxon>
    </lineage>
</organism>
<dbReference type="SUPFAM" id="SSF49373">
    <property type="entry name" value="Invasin/intimin cell-adhesion fragments"/>
    <property type="match status" value="3"/>
</dbReference>
<dbReference type="RefSeq" id="WP_231058583.1">
    <property type="nucleotide sequence ID" value="NZ_JAJNOC010000003.1"/>
</dbReference>
<accession>A0ABS8Q5K0</accession>
<comment type="caution">
    <text evidence="2">The sequence shown here is derived from an EMBL/GenBank/DDBJ whole genome shotgun (WGS) entry which is preliminary data.</text>
</comment>
<dbReference type="EMBL" id="JAJNOC010000003">
    <property type="protein sequence ID" value="MCD2517028.1"/>
    <property type="molecule type" value="Genomic_DNA"/>
</dbReference>
<sequence length="698" mass="70195">MHQSAKQDALASLGRWTAIGLAAAILTACGGGGGSPGGTGGTGSGNTGGGATTPVTTDPKISVTLTDGGGANISSLSGGQSATVRATVLDAAGKPAVGAIVQFTTTTQGLVAFTPESGSALTDANGVAVVSVKPASVTSAGAVGITATSVVGGKTATASSNISVGAAPLTVGALTFSPPPSGALPAFSTVSLSIPVTSGGQAATSISGLNMTSLCVGDGTATLVPGAFANGIQTATYTNNGCTRGKDTITVSIGNSSRNIPLDVIAANIGAIQFSGTSVSGSSIVLKGSGGLGRSEAAQVTFRVVDQHGNALPGVGVNFSATTNTGGLAVSPNFATTDSAGNVMTMVSSGTVPTPVRVIAEATRNGVKISGLSDTLTISTGLPIQKFMSMSAEKYNIEGTRYDNETTDITVLLADQYGNPVSDNTAINFVTEGGAVGSSAQGACVTKDGGCTVTLRSQEYRPKDGRVTVMAYLQGIENFVDENGDGQYTCRGYTGPAPYRPLVDICNGVGEKFPDASSDQSGDLGDPFLDADLNDGDYDPNKRDLPFPYNRSTYSKAGDGKWGLNYIRRSIEIVFSDSDANLVRQVCTGSTCRDWTAADGDPSFVEGVSGTGCSEKVLTVRLYDRNNNPLPAGTTVGTTDSTKLGVSSFLPESVASTNAVGGTLHRVTVKPDLTCAPGSFMVRVATPKGKVTGFGFRG</sequence>
<dbReference type="Proteomes" id="UP001179361">
    <property type="component" value="Unassembled WGS sequence"/>
</dbReference>
<feature type="region of interest" description="Disordered" evidence="1">
    <location>
        <begin position="37"/>
        <end position="59"/>
    </location>
</feature>
<evidence type="ECO:0000313" key="2">
    <source>
        <dbReference type="EMBL" id="MCD2517028.1"/>
    </source>
</evidence>
<proteinExistence type="predicted"/>
<dbReference type="PROSITE" id="PS51257">
    <property type="entry name" value="PROKAR_LIPOPROTEIN"/>
    <property type="match status" value="1"/>
</dbReference>
<feature type="compositionally biased region" description="Gly residues" evidence="1">
    <location>
        <begin position="37"/>
        <end position="51"/>
    </location>
</feature>
<reference evidence="2" key="1">
    <citation type="submission" date="2021-11" db="EMBL/GenBank/DDBJ databases">
        <title>The complete genome of Massilia sp sp. G4R7.</title>
        <authorList>
            <person name="Liu L."/>
            <person name="Yue J."/>
            <person name="Yuan J."/>
            <person name="Yang F."/>
            <person name="Li L."/>
        </authorList>
    </citation>
    <scope>NUCLEOTIDE SEQUENCE</scope>
    <source>
        <strain evidence="2">G4R7</strain>
    </source>
</reference>
<protein>
    <recommendedName>
        <fullName evidence="4">Big-1 domain-containing protein</fullName>
    </recommendedName>
</protein>
<name>A0ABS8Q5K0_9BURK</name>
<dbReference type="InterPro" id="IPR008964">
    <property type="entry name" value="Invasin/intimin_cell_adhesion"/>
</dbReference>
<keyword evidence="3" id="KW-1185">Reference proteome</keyword>